<proteinExistence type="predicted"/>
<protein>
    <submittedName>
        <fullName evidence="1">Uncharacterized protein</fullName>
    </submittedName>
</protein>
<evidence type="ECO:0000313" key="1">
    <source>
        <dbReference type="EMBL" id="CAN0468717.1"/>
    </source>
</evidence>
<accession>A0AC59ZMG5</accession>
<dbReference type="Proteomes" id="UP001162501">
    <property type="component" value="Chromosome 31"/>
</dbReference>
<sequence length="215" mass="22752">MAAARRALPDQLAFSEVQRGQDARPGPGEAVAPSLASGDSGRCRFSEWREAHVPCPPQADPSGPPFCTLGGTHPCPVAKVCRASIPLDWALATDSRLHVGPSGADRSLEELRLSSQSSSSLGWVSRDAPRSAHGPCDWTQVLLRAEGFSQGLPLSPASYAPPDASAQTKQLLQTAVLGAPAGTWTGCLRHAFPSQESPSWTWLKTCVKVQCGVFQ</sequence>
<organism evidence="1 2">
    <name type="scientific">Rangifer tarandus platyrhynchus</name>
    <name type="common">Svalbard reindeer</name>
    <dbReference type="NCBI Taxonomy" id="3082113"/>
    <lineage>
        <taxon>Eukaryota</taxon>
        <taxon>Metazoa</taxon>
        <taxon>Chordata</taxon>
        <taxon>Craniata</taxon>
        <taxon>Vertebrata</taxon>
        <taxon>Euteleostomi</taxon>
        <taxon>Mammalia</taxon>
        <taxon>Eutheria</taxon>
        <taxon>Laurasiatheria</taxon>
        <taxon>Artiodactyla</taxon>
        <taxon>Ruminantia</taxon>
        <taxon>Pecora</taxon>
        <taxon>Cervidae</taxon>
        <taxon>Odocoileinae</taxon>
        <taxon>Rangifer</taxon>
    </lineage>
</organism>
<name>A0AC59ZMG5_RANTA</name>
<evidence type="ECO:0000313" key="2">
    <source>
        <dbReference type="Proteomes" id="UP001162501"/>
    </source>
</evidence>
<reference evidence="1" key="2">
    <citation type="submission" date="2025-03" db="EMBL/GenBank/DDBJ databases">
        <authorList>
            <consortium name="ELIXIR-Norway"/>
            <consortium name="Elixir Norway"/>
        </authorList>
    </citation>
    <scope>NUCLEOTIDE SEQUENCE</scope>
</reference>
<dbReference type="EMBL" id="OX596115">
    <property type="protein sequence ID" value="CAN0468717.1"/>
    <property type="molecule type" value="Genomic_DNA"/>
</dbReference>
<reference evidence="1" key="1">
    <citation type="submission" date="2023-05" db="EMBL/GenBank/DDBJ databases">
        <authorList>
            <consortium name="ELIXIR-Norway"/>
        </authorList>
    </citation>
    <scope>NUCLEOTIDE SEQUENCE</scope>
</reference>
<gene>
    <name evidence="1" type="ORF">MRATA1EN22A_LOCUS20360</name>
</gene>